<dbReference type="SMART" id="SM00066">
    <property type="entry name" value="GAL4"/>
    <property type="match status" value="1"/>
</dbReference>
<proteinExistence type="predicted"/>
<dbReference type="InterPro" id="IPR001138">
    <property type="entry name" value="Zn2Cys6_DnaBD"/>
</dbReference>
<dbReference type="eggNOG" id="ENOG502QW5G">
    <property type="taxonomic scope" value="Eukaryota"/>
</dbReference>
<dbReference type="GO" id="GO:0005634">
    <property type="term" value="C:nucleus"/>
    <property type="evidence" value="ECO:0007669"/>
    <property type="project" value="UniProtKB-SubCell"/>
</dbReference>
<name>S8FH55_FOMSC</name>
<dbReference type="GO" id="GO:0008270">
    <property type="term" value="F:zinc ion binding"/>
    <property type="evidence" value="ECO:0007669"/>
    <property type="project" value="InterPro"/>
</dbReference>
<evidence type="ECO:0000313" key="6">
    <source>
        <dbReference type="Proteomes" id="UP000015241"/>
    </source>
</evidence>
<accession>S8FH55</accession>
<reference evidence="5 6" key="1">
    <citation type="journal article" date="2012" name="Science">
        <title>The Paleozoic origin of enzymatic lignin decomposition reconstructed from 31 fungal genomes.</title>
        <authorList>
            <person name="Floudas D."/>
            <person name="Binder M."/>
            <person name="Riley R."/>
            <person name="Barry K."/>
            <person name="Blanchette R.A."/>
            <person name="Henrissat B."/>
            <person name="Martinez A.T."/>
            <person name="Otillar R."/>
            <person name="Spatafora J.W."/>
            <person name="Yadav J.S."/>
            <person name="Aerts A."/>
            <person name="Benoit I."/>
            <person name="Boyd A."/>
            <person name="Carlson A."/>
            <person name="Copeland A."/>
            <person name="Coutinho P.M."/>
            <person name="de Vries R.P."/>
            <person name="Ferreira P."/>
            <person name="Findley K."/>
            <person name="Foster B."/>
            <person name="Gaskell J."/>
            <person name="Glotzer D."/>
            <person name="Gorecki P."/>
            <person name="Heitman J."/>
            <person name="Hesse C."/>
            <person name="Hori C."/>
            <person name="Igarashi K."/>
            <person name="Jurgens J.A."/>
            <person name="Kallen N."/>
            <person name="Kersten P."/>
            <person name="Kohler A."/>
            <person name="Kuees U."/>
            <person name="Kumar T.K.A."/>
            <person name="Kuo A."/>
            <person name="LaButti K."/>
            <person name="Larrondo L.F."/>
            <person name="Lindquist E."/>
            <person name="Ling A."/>
            <person name="Lombard V."/>
            <person name="Lucas S."/>
            <person name="Lundell T."/>
            <person name="Martin R."/>
            <person name="McLaughlin D.J."/>
            <person name="Morgenstern I."/>
            <person name="Morin E."/>
            <person name="Murat C."/>
            <person name="Nagy L.G."/>
            <person name="Nolan M."/>
            <person name="Ohm R.A."/>
            <person name="Patyshakuliyeva A."/>
            <person name="Rokas A."/>
            <person name="Ruiz-Duenas F.J."/>
            <person name="Sabat G."/>
            <person name="Salamov A."/>
            <person name="Samejima M."/>
            <person name="Schmutz J."/>
            <person name="Slot J.C."/>
            <person name="St John F."/>
            <person name="Stenlid J."/>
            <person name="Sun H."/>
            <person name="Sun S."/>
            <person name="Syed K."/>
            <person name="Tsang A."/>
            <person name="Wiebenga A."/>
            <person name="Young D."/>
            <person name="Pisabarro A."/>
            <person name="Eastwood D.C."/>
            <person name="Martin F."/>
            <person name="Cullen D."/>
            <person name="Grigoriev I.V."/>
            <person name="Hibbett D.S."/>
        </authorList>
    </citation>
    <scope>NUCLEOTIDE SEQUENCE</scope>
    <source>
        <strain evidence="6">FP-58527</strain>
    </source>
</reference>
<dbReference type="CDD" id="cd00067">
    <property type="entry name" value="GAL4"/>
    <property type="match status" value="1"/>
</dbReference>
<dbReference type="PROSITE" id="PS00463">
    <property type="entry name" value="ZN2_CY6_FUNGAL_1"/>
    <property type="match status" value="1"/>
</dbReference>
<dbReference type="Gene3D" id="4.10.240.10">
    <property type="entry name" value="Zn(2)-C6 fungal-type DNA-binding domain"/>
    <property type="match status" value="1"/>
</dbReference>
<comment type="subcellular location">
    <subcellularLocation>
        <location evidence="1">Nucleus</location>
    </subcellularLocation>
</comment>
<dbReference type="AlphaFoldDB" id="S8FH55"/>
<dbReference type="InParanoid" id="S8FH55"/>
<feature type="domain" description="Zn(2)-C6 fungal-type" evidence="4">
    <location>
        <begin position="55"/>
        <end position="85"/>
    </location>
</feature>
<feature type="compositionally biased region" description="Polar residues" evidence="3">
    <location>
        <begin position="110"/>
        <end position="129"/>
    </location>
</feature>
<dbReference type="STRING" id="743788.S8FH55"/>
<dbReference type="Proteomes" id="UP000015241">
    <property type="component" value="Unassembled WGS sequence"/>
</dbReference>
<protein>
    <recommendedName>
        <fullName evidence="4">Zn(2)-C6 fungal-type domain-containing protein</fullName>
    </recommendedName>
</protein>
<dbReference type="InterPro" id="IPR021858">
    <property type="entry name" value="Fun_TF"/>
</dbReference>
<dbReference type="PANTHER" id="PTHR37534:SF20">
    <property type="entry name" value="PRO1A C6 ZINK-FINGER PROTEIN"/>
    <property type="match status" value="1"/>
</dbReference>
<dbReference type="Pfam" id="PF00172">
    <property type="entry name" value="Zn_clus"/>
    <property type="match status" value="1"/>
</dbReference>
<evidence type="ECO:0000256" key="3">
    <source>
        <dbReference type="SAM" id="MobiDB-lite"/>
    </source>
</evidence>
<sequence>MADSLHLPHAQYIPQSYYTQPHGPGHMHVVAPPTRHDTMATTQRKRPKYTRSKTGCLTCRAKKIKCDESKPNCLRCTHGQRECTWPEGVPSRKRPTQKRESAADTGLETRPSTAGSSGVSEASTPSNRGITPPLKREPADVGLPAMVSRRHSEPSIQLPTMNDMNAMRRQSVAVPSGPTHGYPVNPSHTQLLPAIPEASAPYSASQYHHHYPSNHQYAHSSSASLVLPRLGPQQGNMHTMRSMAQPNAAQWSPSPVADLDPLGPYFASPQERNLIRHYMHNAISFIMAVPVKNPVANANLLLACGGPATGADVAIEALRAALMGTASVHQSFLCSRGLVQGGADEAMARALSYRDKSNHLLTMACRATESAMTDAALGAAVAICLIDIFSSGRNWSEPLEKAKKLVQCRGGPAVMLARSKKVSQSRLFLEIAAIYELFGCLVTADAPTLLAPNVNNWWLERTSSADSLSYVEEGFGVSREFIPELARVVTFVAHALKARATGDDCKDAAAQDSDIVAEARELYQSIGDWMPSHITDTRVLAGDRIYQNAAQILLLREILDTPPEDEAVQRHADIVINLCLDCGQGNMSVDLNFPVIIAGSQMFGSDRTRVLAVFEIFRTQCCYEIETAEYIVSQVWKRLDDKQLRADWRSVMEDNDLKHLIL</sequence>
<dbReference type="OrthoDB" id="5419315at2759"/>
<dbReference type="HOGENOM" id="CLU_015435_0_0_1"/>
<keyword evidence="6" id="KW-1185">Reference proteome</keyword>
<dbReference type="PANTHER" id="PTHR37534">
    <property type="entry name" value="TRANSCRIPTIONAL ACTIVATOR PROTEIN UGA3"/>
    <property type="match status" value="1"/>
</dbReference>
<dbReference type="Pfam" id="PF11951">
    <property type="entry name" value="Fungal_trans_2"/>
    <property type="match status" value="1"/>
</dbReference>
<evidence type="ECO:0000256" key="2">
    <source>
        <dbReference type="ARBA" id="ARBA00023242"/>
    </source>
</evidence>
<dbReference type="GO" id="GO:0000981">
    <property type="term" value="F:DNA-binding transcription factor activity, RNA polymerase II-specific"/>
    <property type="evidence" value="ECO:0007669"/>
    <property type="project" value="InterPro"/>
</dbReference>
<dbReference type="PROSITE" id="PS50048">
    <property type="entry name" value="ZN2_CY6_FUNGAL_2"/>
    <property type="match status" value="1"/>
</dbReference>
<evidence type="ECO:0000259" key="4">
    <source>
        <dbReference type="PROSITE" id="PS50048"/>
    </source>
</evidence>
<organism evidence="5 6">
    <name type="scientific">Fomitopsis schrenkii</name>
    <name type="common">Brown rot fungus</name>
    <dbReference type="NCBI Taxonomy" id="2126942"/>
    <lineage>
        <taxon>Eukaryota</taxon>
        <taxon>Fungi</taxon>
        <taxon>Dikarya</taxon>
        <taxon>Basidiomycota</taxon>
        <taxon>Agaricomycotina</taxon>
        <taxon>Agaricomycetes</taxon>
        <taxon>Polyporales</taxon>
        <taxon>Fomitopsis</taxon>
    </lineage>
</organism>
<evidence type="ECO:0000256" key="1">
    <source>
        <dbReference type="ARBA" id="ARBA00004123"/>
    </source>
</evidence>
<dbReference type="SUPFAM" id="SSF57701">
    <property type="entry name" value="Zn2/Cys6 DNA-binding domain"/>
    <property type="match status" value="1"/>
</dbReference>
<evidence type="ECO:0000313" key="5">
    <source>
        <dbReference type="EMBL" id="EPS97724.1"/>
    </source>
</evidence>
<dbReference type="InterPro" id="IPR036864">
    <property type="entry name" value="Zn2-C6_fun-type_DNA-bd_sf"/>
</dbReference>
<gene>
    <name evidence="5" type="ORF">FOMPIDRAFT_1024907</name>
</gene>
<keyword evidence="2" id="KW-0539">Nucleus</keyword>
<dbReference type="EMBL" id="KE504173">
    <property type="protein sequence ID" value="EPS97724.1"/>
    <property type="molecule type" value="Genomic_DNA"/>
</dbReference>
<feature type="region of interest" description="Disordered" evidence="3">
    <location>
        <begin position="84"/>
        <end position="139"/>
    </location>
</feature>